<evidence type="ECO:0000256" key="1">
    <source>
        <dbReference type="ARBA" id="ARBA00009437"/>
    </source>
</evidence>
<dbReference type="PROSITE" id="PS50931">
    <property type="entry name" value="HTH_LYSR"/>
    <property type="match status" value="1"/>
</dbReference>
<keyword evidence="3" id="KW-0238">DNA-binding</keyword>
<evidence type="ECO:0000256" key="2">
    <source>
        <dbReference type="ARBA" id="ARBA00023015"/>
    </source>
</evidence>
<name>A0ABT0CZA2_9HYPH</name>
<dbReference type="InterPro" id="IPR036388">
    <property type="entry name" value="WH-like_DNA-bd_sf"/>
</dbReference>
<dbReference type="EMBL" id="JALAYX010000002">
    <property type="protein sequence ID" value="MCJ8238470.1"/>
    <property type="molecule type" value="Genomic_DNA"/>
</dbReference>
<protein>
    <submittedName>
        <fullName evidence="6">LysR substrate-binding domain-containing protein</fullName>
    </submittedName>
</protein>
<feature type="domain" description="HTH lysR-type" evidence="5">
    <location>
        <begin position="7"/>
        <end position="64"/>
    </location>
</feature>
<dbReference type="SUPFAM" id="SSF46785">
    <property type="entry name" value="Winged helix' DNA-binding domain"/>
    <property type="match status" value="1"/>
</dbReference>
<evidence type="ECO:0000256" key="3">
    <source>
        <dbReference type="ARBA" id="ARBA00023125"/>
    </source>
</evidence>
<keyword evidence="6" id="KW-0614">Plasmid</keyword>
<evidence type="ECO:0000259" key="5">
    <source>
        <dbReference type="PROSITE" id="PS50931"/>
    </source>
</evidence>
<gene>
    <name evidence="6" type="ORF">MKJ03_09030</name>
</gene>
<dbReference type="PRINTS" id="PR00039">
    <property type="entry name" value="HTHLYSR"/>
</dbReference>
<dbReference type="Gene3D" id="3.40.190.10">
    <property type="entry name" value="Periplasmic binding protein-like II"/>
    <property type="match status" value="2"/>
</dbReference>
<dbReference type="CDD" id="cd08432">
    <property type="entry name" value="PBP2_GcdR_TrpI_HvrB_AmpR_like"/>
    <property type="match status" value="1"/>
</dbReference>
<dbReference type="Gene3D" id="1.10.10.10">
    <property type="entry name" value="Winged helix-like DNA-binding domain superfamily/Winged helix DNA-binding domain"/>
    <property type="match status" value="1"/>
</dbReference>
<keyword evidence="2" id="KW-0805">Transcription regulation</keyword>
<sequence length="299" mass="33158">MKLSRQLPLNAIRVFETAGRLMSFTRAGEELGMTQTAVSYQIKLLEDYVGEPLFWRRPRQIGLTETGARLHPKVTEGFELLVDAVQQAKRSAVETLEIHSVPTFASNWLARHLGSFQLAHPDIAVRLLRVSKFEDLATKSADVAIPWGNGPWPGTIAHPLIRLDFTPMLSPKLAESIGGVHEPADLLKLPIISPGDPWWPQWFAAVGIHNPTLIDTKLHSYEAQDLEANSAIAGFGVAIISPFFFKEELASGRLIRPFELACPANAPIQLVYSHSRRNAPKIRAFHAWITATLEAEKAP</sequence>
<geneLocation type="plasmid" evidence="6">
    <name>unnamed</name>
</geneLocation>
<keyword evidence="7" id="KW-1185">Reference proteome</keyword>
<accession>A0ABT0CZA2</accession>
<keyword evidence="4" id="KW-0804">Transcription</keyword>
<dbReference type="RefSeq" id="WP_245136323.1">
    <property type="nucleotide sequence ID" value="NZ_CP128477.1"/>
</dbReference>
<evidence type="ECO:0000313" key="6">
    <source>
        <dbReference type="EMBL" id="MCJ8238470.1"/>
    </source>
</evidence>
<evidence type="ECO:0000256" key="4">
    <source>
        <dbReference type="ARBA" id="ARBA00023163"/>
    </source>
</evidence>
<dbReference type="Proteomes" id="UP001522662">
    <property type="component" value="Unassembled WGS sequence"/>
</dbReference>
<dbReference type="InterPro" id="IPR005119">
    <property type="entry name" value="LysR_subst-bd"/>
</dbReference>
<dbReference type="InterPro" id="IPR058163">
    <property type="entry name" value="LysR-type_TF_proteobact-type"/>
</dbReference>
<evidence type="ECO:0000313" key="7">
    <source>
        <dbReference type="Proteomes" id="UP001522662"/>
    </source>
</evidence>
<dbReference type="PANTHER" id="PTHR30537">
    <property type="entry name" value="HTH-TYPE TRANSCRIPTIONAL REGULATOR"/>
    <property type="match status" value="1"/>
</dbReference>
<dbReference type="InterPro" id="IPR000847">
    <property type="entry name" value="LysR_HTH_N"/>
</dbReference>
<dbReference type="PANTHER" id="PTHR30537:SF26">
    <property type="entry name" value="GLYCINE CLEAVAGE SYSTEM TRANSCRIPTIONAL ACTIVATOR"/>
    <property type="match status" value="1"/>
</dbReference>
<comment type="similarity">
    <text evidence="1">Belongs to the LysR transcriptional regulatory family.</text>
</comment>
<organism evidence="6 7">
    <name type="scientific">Peteryoungia algae</name>
    <dbReference type="NCBI Taxonomy" id="2919917"/>
    <lineage>
        <taxon>Bacteria</taxon>
        <taxon>Pseudomonadati</taxon>
        <taxon>Pseudomonadota</taxon>
        <taxon>Alphaproteobacteria</taxon>
        <taxon>Hyphomicrobiales</taxon>
        <taxon>Rhizobiaceae</taxon>
        <taxon>Peteryoungia</taxon>
    </lineage>
</organism>
<comment type="caution">
    <text evidence="6">The sequence shown here is derived from an EMBL/GenBank/DDBJ whole genome shotgun (WGS) entry which is preliminary data.</text>
</comment>
<dbReference type="Pfam" id="PF03466">
    <property type="entry name" value="LysR_substrate"/>
    <property type="match status" value="1"/>
</dbReference>
<proteinExistence type="inferred from homology"/>
<reference evidence="6 7" key="1">
    <citation type="submission" date="2022-03" db="EMBL/GenBank/DDBJ databases">
        <title>Rhizobium SSM4.3 sp. nov., isolated from Sediment (Gouqi Island).</title>
        <authorList>
            <person name="Chen G."/>
        </authorList>
    </citation>
    <scope>NUCLEOTIDE SEQUENCE [LARGE SCALE GENOMIC DNA]</scope>
    <source>
        <strain evidence="6 7">SSM4.3</strain>
        <plasmid evidence="6">unnamed</plasmid>
    </source>
</reference>
<dbReference type="InterPro" id="IPR036390">
    <property type="entry name" value="WH_DNA-bd_sf"/>
</dbReference>
<dbReference type="SUPFAM" id="SSF53850">
    <property type="entry name" value="Periplasmic binding protein-like II"/>
    <property type="match status" value="1"/>
</dbReference>
<dbReference type="Pfam" id="PF00126">
    <property type="entry name" value="HTH_1"/>
    <property type="match status" value="1"/>
</dbReference>